<feature type="region of interest" description="Disordered" evidence="1">
    <location>
        <begin position="26"/>
        <end position="53"/>
    </location>
</feature>
<evidence type="ECO:0000313" key="3">
    <source>
        <dbReference type="Proteomes" id="UP000005239"/>
    </source>
</evidence>
<protein>
    <submittedName>
        <fullName evidence="2">Uncharacterized protein</fullName>
    </submittedName>
</protein>
<dbReference type="EnsemblMetazoa" id="PPA38203.1">
    <property type="protein sequence ID" value="PPA38203.1"/>
    <property type="gene ID" value="WBGene00276572"/>
</dbReference>
<gene>
    <name evidence="2" type="primary">WBGene00276572</name>
</gene>
<organism evidence="2 3">
    <name type="scientific">Pristionchus pacificus</name>
    <name type="common">Parasitic nematode worm</name>
    <dbReference type="NCBI Taxonomy" id="54126"/>
    <lineage>
        <taxon>Eukaryota</taxon>
        <taxon>Metazoa</taxon>
        <taxon>Ecdysozoa</taxon>
        <taxon>Nematoda</taxon>
        <taxon>Chromadorea</taxon>
        <taxon>Rhabditida</taxon>
        <taxon>Rhabditina</taxon>
        <taxon>Diplogasteromorpha</taxon>
        <taxon>Diplogasteroidea</taxon>
        <taxon>Neodiplogasteridae</taxon>
        <taxon>Pristionchus</taxon>
    </lineage>
</organism>
<proteinExistence type="predicted"/>
<evidence type="ECO:0000256" key="1">
    <source>
        <dbReference type="SAM" id="MobiDB-lite"/>
    </source>
</evidence>
<sequence>MPASNGPVSGPNALILLNAFMSPHSSGEGTADDIVDGKSADRTSEDDPDSVKWEELPAPPLQIICSYLVDQPARIFGNYRQIEQVCKSLDAFRKTCRHFATAVNSFLKNSANLPLIGFIRVRDT</sequence>
<reference evidence="2" key="2">
    <citation type="submission" date="2022-06" db="UniProtKB">
        <authorList>
            <consortium name="EnsemblMetazoa"/>
        </authorList>
    </citation>
    <scope>IDENTIFICATION</scope>
    <source>
        <strain evidence="2">PS312</strain>
    </source>
</reference>
<reference evidence="3" key="1">
    <citation type="journal article" date="2008" name="Nat. Genet.">
        <title>The Pristionchus pacificus genome provides a unique perspective on nematode lifestyle and parasitism.</title>
        <authorList>
            <person name="Dieterich C."/>
            <person name="Clifton S.W."/>
            <person name="Schuster L.N."/>
            <person name="Chinwalla A."/>
            <person name="Delehaunty K."/>
            <person name="Dinkelacker I."/>
            <person name="Fulton L."/>
            <person name="Fulton R."/>
            <person name="Godfrey J."/>
            <person name="Minx P."/>
            <person name="Mitreva M."/>
            <person name="Roeseler W."/>
            <person name="Tian H."/>
            <person name="Witte H."/>
            <person name="Yang S.P."/>
            <person name="Wilson R.K."/>
            <person name="Sommer R.J."/>
        </authorList>
    </citation>
    <scope>NUCLEOTIDE SEQUENCE [LARGE SCALE GENOMIC DNA]</scope>
    <source>
        <strain evidence="3">PS312</strain>
    </source>
</reference>
<dbReference type="Proteomes" id="UP000005239">
    <property type="component" value="Unassembled WGS sequence"/>
</dbReference>
<dbReference type="AlphaFoldDB" id="A0A2A6B5F6"/>
<feature type="compositionally biased region" description="Basic and acidic residues" evidence="1">
    <location>
        <begin position="35"/>
        <end position="53"/>
    </location>
</feature>
<evidence type="ECO:0000313" key="2">
    <source>
        <dbReference type="EnsemblMetazoa" id="PPA38203.1"/>
    </source>
</evidence>
<name>A0A2A6B5F6_PRIPA</name>
<keyword evidence="3" id="KW-1185">Reference proteome</keyword>
<accession>A0A2A6B5F6</accession>
<accession>A0A8R1UT66</accession>